<sequence>MRREEGGERKVRIRRDEKRKGERLREGAQGRRESKERQKIKERSSEIWGGKKKDSKSHRGRKNGDFSIAERK</sequence>
<accession>A0A0L8HPQ5</accession>
<protein>
    <submittedName>
        <fullName evidence="2">Uncharacterized protein</fullName>
    </submittedName>
</protein>
<evidence type="ECO:0000256" key="1">
    <source>
        <dbReference type="SAM" id="MobiDB-lite"/>
    </source>
</evidence>
<dbReference type="EMBL" id="KQ417584">
    <property type="protein sequence ID" value="KOF91253.1"/>
    <property type="molecule type" value="Genomic_DNA"/>
</dbReference>
<name>A0A0L8HPQ5_OCTBM</name>
<feature type="region of interest" description="Disordered" evidence="1">
    <location>
        <begin position="1"/>
        <end position="72"/>
    </location>
</feature>
<dbReference type="AlphaFoldDB" id="A0A0L8HPQ5"/>
<feature type="compositionally biased region" description="Basic and acidic residues" evidence="1">
    <location>
        <begin position="62"/>
        <end position="72"/>
    </location>
</feature>
<gene>
    <name evidence="2" type="ORF">OCBIM_22009344mg</name>
</gene>
<proteinExistence type="predicted"/>
<feature type="compositionally biased region" description="Basic and acidic residues" evidence="1">
    <location>
        <begin position="1"/>
        <end position="52"/>
    </location>
</feature>
<evidence type="ECO:0000313" key="2">
    <source>
        <dbReference type="EMBL" id="KOF91253.1"/>
    </source>
</evidence>
<reference evidence="2" key="1">
    <citation type="submission" date="2015-07" db="EMBL/GenBank/DDBJ databases">
        <title>MeaNS - Measles Nucleotide Surveillance Program.</title>
        <authorList>
            <person name="Tran T."/>
            <person name="Druce J."/>
        </authorList>
    </citation>
    <scope>NUCLEOTIDE SEQUENCE</scope>
    <source>
        <strain evidence="2">UCB-OBI-ISO-001</strain>
        <tissue evidence="2">Gonad</tissue>
    </source>
</reference>
<organism evidence="2">
    <name type="scientific">Octopus bimaculoides</name>
    <name type="common">California two-spotted octopus</name>
    <dbReference type="NCBI Taxonomy" id="37653"/>
    <lineage>
        <taxon>Eukaryota</taxon>
        <taxon>Metazoa</taxon>
        <taxon>Spiralia</taxon>
        <taxon>Lophotrochozoa</taxon>
        <taxon>Mollusca</taxon>
        <taxon>Cephalopoda</taxon>
        <taxon>Coleoidea</taxon>
        <taxon>Octopodiformes</taxon>
        <taxon>Octopoda</taxon>
        <taxon>Incirrata</taxon>
        <taxon>Octopodidae</taxon>
        <taxon>Octopus</taxon>
    </lineage>
</organism>